<dbReference type="Gene3D" id="3.30.70.240">
    <property type="match status" value="1"/>
</dbReference>
<comment type="similarity">
    <text evidence="1">Belongs to the TRAFAC class translation factor GTPase superfamily. Classic translation factor GTPase family. LepA subfamily.</text>
</comment>
<feature type="domain" description="GTP-binding protein LepA C-terminal" evidence="6">
    <location>
        <begin position="108"/>
        <end position="214"/>
    </location>
</feature>
<dbReference type="FunFam" id="3.30.70.240:FF:000007">
    <property type="entry name" value="Translation factor GUF1, mitochondrial"/>
    <property type="match status" value="1"/>
</dbReference>
<protein>
    <submittedName>
        <fullName evidence="7">Uncharacterized protein</fullName>
    </submittedName>
</protein>
<keyword evidence="2" id="KW-0547">Nucleotide-binding</keyword>
<dbReference type="OMA" id="SIICHTS"/>
<dbReference type="EMBL" id="JABSTR010000010">
    <property type="protein sequence ID" value="KAH9380335.1"/>
    <property type="molecule type" value="Genomic_DNA"/>
</dbReference>
<dbReference type="CDD" id="cd03709">
    <property type="entry name" value="lepA_C"/>
    <property type="match status" value="1"/>
</dbReference>
<dbReference type="GO" id="GO:0045727">
    <property type="term" value="P:positive regulation of translation"/>
    <property type="evidence" value="ECO:0007669"/>
    <property type="project" value="TreeGrafter"/>
</dbReference>
<accession>A0A9J6H0X3</accession>
<evidence type="ECO:0000313" key="7">
    <source>
        <dbReference type="EMBL" id="KAH9380335.1"/>
    </source>
</evidence>
<keyword evidence="8" id="KW-1185">Reference proteome</keyword>
<dbReference type="GO" id="GO:0005525">
    <property type="term" value="F:GTP binding"/>
    <property type="evidence" value="ECO:0007669"/>
    <property type="project" value="UniProtKB-KW"/>
</dbReference>
<dbReference type="InterPro" id="IPR013842">
    <property type="entry name" value="LepA_CTD"/>
</dbReference>
<dbReference type="InterPro" id="IPR038363">
    <property type="entry name" value="LepA_C_sf"/>
</dbReference>
<evidence type="ECO:0000313" key="8">
    <source>
        <dbReference type="Proteomes" id="UP000821853"/>
    </source>
</evidence>
<keyword evidence="3" id="KW-0378">Hydrolase</keyword>
<gene>
    <name evidence="7" type="ORF">HPB48_016105</name>
</gene>
<evidence type="ECO:0000256" key="2">
    <source>
        <dbReference type="ARBA" id="ARBA00022741"/>
    </source>
</evidence>
<dbReference type="Pfam" id="PF06421">
    <property type="entry name" value="LepA_C"/>
    <property type="match status" value="1"/>
</dbReference>
<reference evidence="7 8" key="1">
    <citation type="journal article" date="2020" name="Cell">
        <title>Large-Scale Comparative Analyses of Tick Genomes Elucidate Their Genetic Diversity and Vector Capacities.</title>
        <authorList>
            <consortium name="Tick Genome and Microbiome Consortium (TIGMIC)"/>
            <person name="Jia N."/>
            <person name="Wang J."/>
            <person name="Shi W."/>
            <person name="Du L."/>
            <person name="Sun Y."/>
            <person name="Zhan W."/>
            <person name="Jiang J.F."/>
            <person name="Wang Q."/>
            <person name="Zhang B."/>
            <person name="Ji P."/>
            <person name="Bell-Sakyi L."/>
            <person name="Cui X.M."/>
            <person name="Yuan T.T."/>
            <person name="Jiang B.G."/>
            <person name="Yang W.F."/>
            <person name="Lam T.T."/>
            <person name="Chang Q.C."/>
            <person name="Ding S.J."/>
            <person name="Wang X.J."/>
            <person name="Zhu J.G."/>
            <person name="Ruan X.D."/>
            <person name="Zhao L."/>
            <person name="Wei J.T."/>
            <person name="Ye R.Z."/>
            <person name="Que T.C."/>
            <person name="Du C.H."/>
            <person name="Zhou Y.H."/>
            <person name="Cheng J.X."/>
            <person name="Dai P.F."/>
            <person name="Guo W.B."/>
            <person name="Han X.H."/>
            <person name="Huang E.J."/>
            <person name="Li L.F."/>
            <person name="Wei W."/>
            <person name="Gao Y.C."/>
            <person name="Liu J.Z."/>
            <person name="Shao H.Z."/>
            <person name="Wang X."/>
            <person name="Wang C.C."/>
            <person name="Yang T.C."/>
            <person name="Huo Q.B."/>
            <person name="Li W."/>
            <person name="Chen H.Y."/>
            <person name="Chen S.E."/>
            <person name="Zhou L.G."/>
            <person name="Ni X.B."/>
            <person name="Tian J.H."/>
            <person name="Sheng Y."/>
            <person name="Liu T."/>
            <person name="Pan Y.S."/>
            <person name="Xia L.Y."/>
            <person name="Li J."/>
            <person name="Zhao F."/>
            <person name="Cao W.C."/>
        </authorList>
    </citation>
    <scope>NUCLEOTIDE SEQUENCE [LARGE SCALE GENOMIC DNA]</scope>
    <source>
        <strain evidence="7">HaeL-2018</strain>
    </source>
</reference>
<dbReference type="Gene3D" id="3.30.70.2570">
    <property type="entry name" value="Elongation factor 4, C-terminal domain"/>
    <property type="match status" value="1"/>
</dbReference>
<dbReference type="SUPFAM" id="SSF54980">
    <property type="entry name" value="EF-G C-terminal domain-like"/>
    <property type="match status" value="1"/>
</dbReference>
<evidence type="ECO:0000256" key="3">
    <source>
        <dbReference type="ARBA" id="ARBA00022801"/>
    </source>
</evidence>
<proteinExistence type="inferred from homology"/>
<dbReference type="GO" id="GO:0097177">
    <property type="term" value="F:mitochondrial ribosome binding"/>
    <property type="evidence" value="ECO:0007669"/>
    <property type="project" value="TreeGrafter"/>
</dbReference>
<name>A0A9J6H0X3_HAELO</name>
<dbReference type="VEuPathDB" id="VectorBase:HLOH_044407"/>
<dbReference type="Pfam" id="PF00679">
    <property type="entry name" value="EFG_C"/>
    <property type="match status" value="1"/>
</dbReference>
<dbReference type="PANTHER" id="PTHR43512:SF7">
    <property type="entry name" value="TRANSLATION FACTOR GUF1, MITOCHONDRIAL"/>
    <property type="match status" value="1"/>
</dbReference>
<evidence type="ECO:0000259" key="5">
    <source>
        <dbReference type="Pfam" id="PF00679"/>
    </source>
</evidence>
<dbReference type="AlphaFoldDB" id="A0A9J6H0X3"/>
<dbReference type="GO" id="GO:0005739">
    <property type="term" value="C:mitochondrion"/>
    <property type="evidence" value="ECO:0007669"/>
    <property type="project" value="TreeGrafter"/>
</dbReference>
<dbReference type="InterPro" id="IPR006297">
    <property type="entry name" value="EF-4"/>
</dbReference>
<dbReference type="InterPro" id="IPR000640">
    <property type="entry name" value="EFG_V-like"/>
</dbReference>
<evidence type="ECO:0000256" key="1">
    <source>
        <dbReference type="ARBA" id="ARBA00005454"/>
    </source>
</evidence>
<feature type="domain" description="Elongation factor EFG" evidence="5">
    <location>
        <begin position="19"/>
        <end position="105"/>
    </location>
</feature>
<dbReference type="InterPro" id="IPR035647">
    <property type="entry name" value="EFG_III/V"/>
</dbReference>
<evidence type="ECO:0000256" key="4">
    <source>
        <dbReference type="ARBA" id="ARBA00023134"/>
    </source>
</evidence>
<sequence>MVTITNPLDMPDPVIITEYYEPMAMATIITPDTYLSNVMSLCADSRGVAKSTQNVDNNTILLQYKFPLSEIIVDFYDELKSITSGYASFDYEETGYERTDLVKMNILINGKVVDELTAIVHATRAREIGRSMLLRLKENIPQQITRWHCRQRSAARILAREDIKAIKKNVLAKCYGGDITRKMKLLKRHSDKQKKLRMIGNIQVPRDAFINVLKRR</sequence>
<comment type="caution">
    <text evidence="7">The sequence shown here is derived from an EMBL/GenBank/DDBJ whole genome shotgun (WGS) entry which is preliminary data.</text>
</comment>
<organism evidence="7 8">
    <name type="scientific">Haemaphysalis longicornis</name>
    <name type="common">Bush tick</name>
    <dbReference type="NCBI Taxonomy" id="44386"/>
    <lineage>
        <taxon>Eukaryota</taxon>
        <taxon>Metazoa</taxon>
        <taxon>Ecdysozoa</taxon>
        <taxon>Arthropoda</taxon>
        <taxon>Chelicerata</taxon>
        <taxon>Arachnida</taxon>
        <taxon>Acari</taxon>
        <taxon>Parasitiformes</taxon>
        <taxon>Ixodida</taxon>
        <taxon>Ixodoidea</taxon>
        <taxon>Ixodidae</taxon>
        <taxon>Haemaphysalinae</taxon>
        <taxon>Haemaphysalis</taxon>
    </lineage>
</organism>
<keyword evidence="4" id="KW-0342">GTP-binding</keyword>
<dbReference type="Proteomes" id="UP000821853">
    <property type="component" value="Chromosome 8"/>
</dbReference>
<evidence type="ECO:0000259" key="6">
    <source>
        <dbReference type="Pfam" id="PF06421"/>
    </source>
</evidence>
<dbReference type="InterPro" id="IPR035654">
    <property type="entry name" value="LepA_IV"/>
</dbReference>
<dbReference type="PANTHER" id="PTHR43512">
    <property type="entry name" value="TRANSLATION FACTOR GUF1-RELATED"/>
    <property type="match status" value="1"/>
</dbReference>
<dbReference type="GO" id="GO:0016787">
    <property type="term" value="F:hydrolase activity"/>
    <property type="evidence" value="ECO:0007669"/>
    <property type="project" value="UniProtKB-KW"/>
</dbReference>
<dbReference type="OrthoDB" id="1074at2759"/>